<feature type="binding site" evidence="12">
    <location>
        <position position="325"/>
    </location>
    <ligand>
        <name>Mg(2+)</name>
        <dbReference type="ChEBI" id="CHEBI:18420"/>
        <label>1</label>
        <note>catalytic</note>
    </ligand>
</feature>
<dbReference type="InterPro" id="IPR020583">
    <property type="entry name" value="Inositol_monoP_metal-BS"/>
</dbReference>
<dbReference type="FunFam" id="3.40.190.80:FF:000013">
    <property type="entry name" value="Inositol monophosphatase"/>
    <property type="match status" value="1"/>
</dbReference>
<dbReference type="GO" id="GO:0004401">
    <property type="term" value="F:histidinol-phosphatase activity"/>
    <property type="evidence" value="ECO:0007669"/>
    <property type="project" value="UniProtKB-EC"/>
</dbReference>
<comment type="cofactor">
    <cofactor evidence="1 12">
        <name>Mg(2+)</name>
        <dbReference type="ChEBI" id="CHEBI:18420"/>
    </cofactor>
</comment>
<dbReference type="RefSeq" id="XP_073393242.1">
    <property type="nucleotide sequence ID" value="XM_073537141.1"/>
</dbReference>
<keyword evidence="14" id="KW-1185">Reference proteome</keyword>
<dbReference type="GO" id="GO:0042578">
    <property type="term" value="F:phosphoric ester hydrolase activity"/>
    <property type="evidence" value="ECO:0000318"/>
    <property type="project" value="GO_Central"/>
</dbReference>
<dbReference type="UniPathway" id="UPA00031">
    <property type="reaction ID" value="UER00013"/>
</dbReference>
<dbReference type="Pfam" id="PF00459">
    <property type="entry name" value="Inositol_P"/>
    <property type="match status" value="1"/>
</dbReference>
<name>A0A7I4F0D6_PHYPA</name>
<comment type="similarity">
    <text evidence="3">Belongs to the inositol monophosphatase superfamily.</text>
</comment>
<evidence type="ECO:0000256" key="8">
    <source>
        <dbReference type="ARBA" id="ARBA00022842"/>
    </source>
</evidence>
<proteinExistence type="inferred from homology"/>
<dbReference type="Gene3D" id="3.30.540.10">
    <property type="entry name" value="Fructose-1,6-Bisphosphatase, subunit A, domain 1"/>
    <property type="match status" value="1"/>
</dbReference>
<dbReference type="PRINTS" id="PR00377">
    <property type="entry name" value="IMPHPHTASES"/>
</dbReference>
<reference evidence="13" key="3">
    <citation type="submission" date="2020-12" db="UniProtKB">
        <authorList>
            <consortium name="EnsemblPlants"/>
        </authorList>
    </citation>
    <scope>IDENTIFICATION</scope>
</reference>
<sequence>MQRTARDVGRKALTEIVRQRNLHGVSALWAAIRSSAGELSSGGRGFSSLGDVRRSPEGVFINYAHGKSTGLPSTKWKDRLSTTFSMEVPKLAHLATRTKHSAALALDDDKGYDSSSGMDEFVEVGHMLADAARIVVMKYFRSNFQIIDKEDLSPVTIADRETEAAMWSIISRCFPDHAIFGEEGGLAMPEGGSDYVWVLDPIDGTKSFITGKPVFGTLISLLYKDTPVLGIIDQPVLGERWVGVQGQATTLNGRRIKTRSSTSLLKDAYLYTTSPHMFAGETEDAFVRVRNEVKIPLYGCDCYAYGLLSSGHVDVIVEHGLKPYDYLALVPVVEGAGGTITNWNGESLKWFPHIGEHSIGVLAAGSRSLHKAALSRLIGEQC</sequence>
<dbReference type="Gramene" id="Pp3c11_19670V3.5">
    <property type="protein sequence ID" value="Pp3c11_19670V3.5"/>
    <property type="gene ID" value="Pp3c11_19670"/>
</dbReference>
<keyword evidence="8 12" id="KW-0460">Magnesium</keyword>
<dbReference type="EMBL" id="ABEU02000011">
    <property type="status" value="NOT_ANNOTATED_CDS"/>
    <property type="molecule type" value="Genomic_DNA"/>
</dbReference>
<evidence type="ECO:0000256" key="11">
    <source>
        <dbReference type="ARBA" id="ARBA00049158"/>
    </source>
</evidence>
<dbReference type="Gene3D" id="3.40.190.80">
    <property type="match status" value="1"/>
</dbReference>
<evidence type="ECO:0000313" key="14">
    <source>
        <dbReference type="Proteomes" id="UP000006727"/>
    </source>
</evidence>
<dbReference type="EC" id="3.1.3.15" evidence="4"/>
<protein>
    <recommendedName>
        <fullName evidence="4">histidinol-phosphatase</fullName>
        <ecNumber evidence="4">3.1.3.15</ecNumber>
    </recommendedName>
    <alternativeName>
        <fullName evidence="10">Histidinol-phosphate phosphatase</fullName>
    </alternativeName>
</protein>
<feature type="binding site" evidence="12">
    <location>
        <position position="202"/>
    </location>
    <ligand>
        <name>Mg(2+)</name>
        <dbReference type="ChEBI" id="CHEBI:18420"/>
        <label>1</label>
        <note>catalytic</note>
    </ligand>
</feature>
<dbReference type="PANTHER" id="PTHR43200:SF6">
    <property type="entry name" value="3'(2'),5'-BISPHOSPHATE NUCLEOTIDASE"/>
    <property type="match status" value="1"/>
</dbReference>
<evidence type="ECO:0000256" key="6">
    <source>
        <dbReference type="ARBA" id="ARBA00022723"/>
    </source>
</evidence>
<dbReference type="FunFam" id="3.30.540.10:FF:000021">
    <property type="entry name" value="Inositol monophosphatase"/>
    <property type="match status" value="1"/>
</dbReference>
<dbReference type="InterPro" id="IPR011809">
    <property type="entry name" value="His_9_proposed"/>
</dbReference>
<evidence type="ECO:0000256" key="1">
    <source>
        <dbReference type="ARBA" id="ARBA00001946"/>
    </source>
</evidence>
<gene>
    <name evidence="13" type="primary">LOC112288452</name>
</gene>
<accession>A0A7I4F0D6</accession>
<evidence type="ECO:0000256" key="5">
    <source>
        <dbReference type="ARBA" id="ARBA00022605"/>
    </source>
</evidence>
<dbReference type="EnsemblPlants" id="Pp3c11_19670V3.5">
    <property type="protein sequence ID" value="Pp3c11_19670V3.5"/>
    <property type="gene ID" value="Pp3c11_19670"/>
</dbReference>
<keyword evidence="9" id="KW-0368">Histidine biosynthesis</keyword>
<organism evidence="13 14">
    <name type="scientific">Physcomitrium patens</name>
    <name type="common">Spreading-leaved earth moss</name>
    <name type="synonym">Physcomitrella patens</name>
    <dbReference type="NCBI Taxonomy" id="3218"/>
    <lineage>
        <taxon>Eukaryota</taxon>
        <taxon>Viridiplantae</taxon>
        <taxon>Streptophyta</taxon>
        <taxon>Embryophyta</taxon>
        <taxon>Bryophyta</taxon>
        <taxon>Bryophytina</taxon>
        <taxon>Bryopsida</taxon>
        <taxon>Funariidae</taxon>
        <taxon>Funariales</taxon>
        <taxon>Funariaceae</taxon>
        <taxon>Physcomitrium</taxon>
    </lineage>
</organism>
<dbReference type="FunCoup" id="A0A7I4F0D6">
    <property type="interactions" value="369"/>
</dbReference>
<comment type="catalytic activity">
    <reaction evidence="11">
        <text>L-histidinol phosphate + H2O = L-histidinol + phosphate</text>
        <dbReference type="Rhea" id="RHEA:14465"/>
        <dbReference type="ChEBI" id="CHEBI:15377"/>
        <dbReference type="ChEBI" id="CHEBI:43474"/>
        <dbReference type="ChEBI" id="CHEBI:57699"/>
        <dbReference type="ChEBI" id="CHEBI:57980"/>
        <dbReference type="EC" id="3.1.3.15"/>
    </reaction>
</comment>
<keyword evidence="6 12" id="KW-0479">Metal-binding</keyword>
<dbReference type="AlphaFoldDB" id="A0A7I4F0D6"/>
<feature type="binding site" evidence="12">
    <location>
        <position position="200"/>
    </location>
    <ligand>
        <name>Mg(2+)</name>
        <dbReference type="ChEBI" id="CHEBI:18420"/>
        <label>1</label>
        <note>catalytic</note>
    </ligand>
</feature>
<evidence type="ECO:0000256" key="9">
    <source>
        <dbReference type="ARBA" id="ARBA00023102"/>
    </source>
</evidence>
<evidence type="ECO:0000256" key="7">
    <source>
        <dbReference type="ARBA" id="ARBA00022801"/>
    </source>
</evidence>
<dbReference type="PROSITE" id="PS00629">
    <property type="entry name" value="IMP_1"/>
    <property type="match status" value="1"/>
</dbReference>
<dbReference type="GO" id="GO:0046872">
    <property type="term" value="F:metal ion binding"/>
    <property type="evidence" value="ECO:0007669"/>
    <property type="project" value="UniProtKB-KW"/>
</dbReference>
<evidence type="ECO:0000313" key="13">
    <source>
        <dbReference type="EnsemblPlants" id="Pp3c11_19670V3.4"/>
    </source>
</evidence>
<dbReference type="NCBIfam" id="TIGR02067">
    <property type="entry name" value="his_9_HisN"/>
    <property type="match status" value="1"/>
</dbReference>
<dbReference type="EnsemblPlants" id="Pp3c11_19670V3.4">
    <property type="protein sequence ID" value="Pp3c11_19670V3.4"/>
    <property type="gene ID" value="Pp3c11_19670"/>
</dbReference>
<dbReference type="GeneID" id="112288452"/>
<keyword evidence="5" id="KW-0028">Amino-acid biosynthesis</keyword>
<keyword evidence="7" id="KW-0378">Hydrolase</keyword>
<evidence type="ECO:0000256" key="2">
    <source>
        <dbReference type="ARBA" id="ARBA00004970"/>
    </source>
</evidence>
<dbReference type="Proteomes" id="UP000006727">
    <property type="component" value="Chromosome 11"/>
</dbReference>
<reference evidence="13 14" key="2">
    <citation type="journal article" date="2018" name="Plant J.">
        <title>The Physcomitrella patens chromosome-scale assembly reveals moss genome structure and evolution.</title>
        <authorList>
            <person name="Lang D."/>
            <person name="Ullrich K.K."/>
            <person name="Murat F."/>
            <person name="Fuchs J."/>
            <person name="Jenkins J."/>
            <person name="Haas F.B."/>
            <person name="Piednoel M."/>
            <person name="Gundlach H."/>
            <person name="Van Bel M."/>
            <person name="Meyberg R."/>
            <person name="Vives C."/>
            <person name="Morata J."/>
            <person name="Symeonidi A."/>
            <person name="Hiss M."/>
            <person name="Muchero W."/>
            <person name="Kamisugi Y."/>
            <person name="Saleh O."/>
            <person name="Blanc G."/>
            <person name="Decker E.L."/>
            <person name="van Gessel N."/>
            <person name="Grimwood J."/>
            <person name="Hayes R.D."/>
            <person name="Graham S.W."/>
            <person name="Gunter L.E."/>
            <person name="McDaniel S.F."/>
            <person name="Hoernstein S.N.W."/>
            <person name="Larsson A."/>
            <person name="Li F.W."/>
            <person name="Perroud P.F."/>
            <person name="Phillips J."/>
            <person name="Ranjan P."/>
            <person name="Rokshar D.S."/>
            <person name="Rothfels C.J."/>
            <person name="Schneider L."/>
            <person name="Shu S."/>
            <person name="Stevenson D.W."/>
            <person name="Thummler F."/>
            <person name="Tillich M."/>
            <person name="Villarreal Aguilar J.C."/>
            <person name="Widiez T."/>
            <person name="Wong G.K."/>
            <person name="Wymore A."/>
            <person name="Zhang Y."/>
            <person name="Zimmer A.D."/>
            <person name="Quatrano R.S."/>
            <person name="Mayer K.F.X."/>
            <person name="Goodstein D."/>
            <person name="Casacuberta J.M."/>
            <person name="Vandepoele K."/>
            <person name="Reski R."/>
            <person name="Cuming A.C."/>
            <person name="Tuskan G.A."/>
            <person name="Maumus F."/>
            <person name="Salse J."/>
            <person name="Schmutz J."/>
            <person name="Rensing S.A."/>
        </authorList>
    </citation>
    <scope>NUCLEOTIDE SEQUENCE [LARGE SCALE GENOMIC DNA]</scope>
    <source>
        <strain evidence="13 14">cv. Gransden 2004</strain>
    </source>
</reference>
<dbReference type="Gramene" id="Pp3c11_19670V3.4">
    <property type="protein sequence ID" value="Pp3c11_19670V3.4"/>
    <property type="gene ID" value="Pp3c11_19670"/>
</dbReference>
<dbReference type="InterPro" id="IPR000760">
    <property type="entry name" value="Inositol_monophosphatase-like"/>
</dbReference>
<comment type="pathway">
    <text evidence="2">Amino-acid biosynthesis; L-histidine biosynthesis; L-histidine from 5-phospho-alpha-D-ribose 1-diphosphate: step 8/9.</text>
</comment>
<reference evidence="13 14" key="1">
    <citation type="journal article" date="2008" name="Science">
        <title>The Physcomitrella genome reveals evolutionary insights into the conquest of land by plants.</title>
        <authorList>
            <person name="Rensing S."/>
            <person name="Lang D."/>
            <person name="Zimmer A."/>
            <person name="Terry A."/>
            <person name="Salamov A."/>
            <person name="Shapiro H."/>
            <person name="Nishiyama T."/>
            <person name="Perroud P.-F."/>
            <person name="Lindquist E."/>
            <person name="Kamisugi Y."/>
            <person name="Tanahashi T."/>
            <person name="Sakakibara K."/>
            <person name="Fujita T."/>
            <person name="Oishi K."/>
            <person name="Shin-I T."/>
            <person name="Kuroki Y."/>
            <person name="Toyoda A."/>
            <person name="Suzuki Y."/>
            <person name="Hashimoto A."/>
            <person name="Yamaguchi K."/>
            <person name="Sugano A."/>
            <person name="Kohara Y."/>
            <person name="Fujiyama A."/>
            <person name="Anterola A."/>
            <person name="Aoki S."/>
            <person name="Ashton N."/>
            <person name="Barbazuk W.B."/>
            <person name="Barker E."/>
            <person name="Bennetzen J."/>
            <person name="Bezanilla M."/>
            <person name="Blankenship R."/>
            <person name="Cho S.H."/>
            <person name="Dutcher S."/>
            <person name="Estelle M."/>
            <person name="Fawcett J.A."/>
            <person name="Gundlach H."/>
            <person name="Hanada K."/>
            <person name="Heyl A."/>
            <person name="Hicks K.A."/>
            <person name="Hugh J."/>
            <person name="Lohr M."/>
            <person name="Mayer K."/>
            <person name="Melkozernov A."/>
            <person name="Murata T."/>
            <person name="Nelson D."/>
            <person name="Pils B."/>
            <person name="Prigge M."/>
            <person name="Reiss B."/>
            <person name="Renner T."/>
            <person name="Rombauts S."/>
            <person name="Rushton P."/>
            <person name="Sanderfoot A."/>
            <person name="Schween G."/>
            <person name="Shiu S.-H."/>
            <person name="Stueber K."/>
            <person name="Theodoulou F.L."/>
            <person name="Tu H."/>
            <person name="Van de Peer Y."/>
            <person name="Verrier P.J."/>
            <person name="Waters E."/>
            <person name="Wood A."/>
            <person name="Yang L."/>
            <person name="Cove D."/>
            <person name="Cuming A."/>
            <person name="Hasebe M."/>
            <person name="Lucas S."/>
            <person name="Mishler D.B."/>
            <person name="Reski R."/>
            <person name="Grigoriev I."/>
            <person name="Quatrano R.S."/>
            <person name="Boore J.L."/>
        </authorList>
    </citation>
    <scope>NUCLEOTIDE SEQUENCE [LARGE SCALE GENOMIC DNA]</scope>
    <source>
        <strain evidence="13 14">cv. Gransden 2004</strain>
    </source>
</reference>
<evidence type="ECO:0000256" key="3">
    <source>
        <dbReference type="ARBA" id="ARBA00009759"/>
    </source>
</evidence>
<dbReference type="RefSeq" id="XP_024388386.1">
    <property type="nucleotide sequence ID" value="XM_024532618.2"/>
</dbReference>
<dbReference type="OrthoDB" id="10254945at2759"/>
<dbReference type="PANTHER" id="PTHR43200">
    <property type="entry name" value="PHOSPHATASE"/>
    <property type="match status" value="1"/>
</dbReference>
<evidence type="ECO:0000256" key="4">
    <source>
        <dbReference type="ARBA" id="ARBA00013085"/>
    </source>
</evidence>
<evidence type="ECO:0000256" key="10">
    <source>
        <dbReference type="ARBA" id="ARBA00033209"/>
    </source>
</evidence>
<feature type="binding site" evidence="12">
    <location>
        <position position="203"/>
    </location>
    <ligand>
        <name>Mg(2+)</name>
        <dbReference type="ChEBI" id="CHEBI:18420"/>
        <label>1</label>
        <note>catalytic</note>
    </ligand>
</feature>
<dbReference type="CDD" id="cd01641">
    <property type="entry name" value="Bacterial_IMPase_like_1"/>
    <property type="match status" value="1"/>
</dbReference>
<evidence type="ECO:0000256" key="12">
    <source>
        <dbReference type="PIRSR" id="PIRSR600760-2"/>
    </source>
</evidence>
<dbReference type="GO" id="GO:0000105">
    <property type="term" value="P:L-histidine biosynthetic process"/>
    <property type="evidence" value="ECO:0000318"/>
    <property type="project" value="GO_Central"/>
</dbReference>
<dbReference type="SUPFAM" id="SSF56655">
    <property type="entry name" value="Carbohydrate phosphatase"/>
    <property type="match status" value="1"/>
</dbReference>
<dbReference type="KEGG" id="ppp:112288452"/>
<feature type="binding site" evidence="12">
    <location>
        <position position="182"/>
    </location>
    <ligand>
        <name>Mg(2+)</name>
        <dbReference type="ChEBI" id="CHEBI:18420"/>
        <label>1</label>
        <note>catalytic</note>
    </ligand>
</feature>
<dbReference type="InterPro" id="IPR051090">
    <property type="entry name" value="Inositol_monoP_superfamily"/>
</dbReference>